<name>A0A644UZS9_9ZZZZ</name>
<dbReference type="EMBL" id="VSSQ01000191">
    <property type="protein sequence ID" value="MPL84580.1"/>
    <property type="molecule type" value="Genomic_DNA"/>
</dbReference>
<reference evidence="1" key="1">
    <citation type="submission" date="2019-08" db="EMBL/GenBank/DDBJ databases">
        <authorList>
            <person name="Kucharzyk K."/>
            <person name="Murdoch R.W."/>
            <person name="Higgins S."/>
            <person name="Loffler F."/>
        </authorList>
    </citation>
    <scope>NUCLEOTIDE SEQUENCE</scope>
</reference>
<sequence>MLFYPIESISFILIDIIREIFLKKQIKNKKIKKK</sequence>
<protein>
    <submittedName>
        <fullName evidence="1">Uncharacterized protein</fullName>
    </submittedName>
</protein>
<comment type="caution">
    <text evidence="1">The sequence shown here is derived from an EMBL/GenBank/DDBJ whole genome shotgun (WGS) entry which is preliminary data.</text>
</comment>
<dbReference type="AlphaFoldDB" id="A0A644UZS9"/>
<gene>
    <name evidence="1" type="ORF">SDC9_30545</name>
</gene>
<evidence type="ECO:0000313" key="1">
    <source>
        <dbReference type="EMBL" id="MPL84580.1"/>
    </source>
</evidence>
<proteinExistence type="predicted"/>
<accession>A0A644UZS9</accession>
<organism evidence="1">
    <name type="scientific">bioreactor metagenome</name>
    <dbReference type="NCBI Taxonomy" id="1076179"/>
    <lineage>
        <taxon>unclassified sequences</taxon>
        <taxon>metagenomes</taxon>
        <taxon>ecological metagenomes</taxon>
    </lineage>
</organism>